<protein>
    <submittedName>
        <fullName evidence="1">Uncharacterized protein</fullName>
    </submittedName>
</protein>
<dbReference type="HOGENOM" id="CLU_2917447_0_0_3"/>
<sequence length="61" mass="7129">MGRRGYNLAPISIFDQHCLHFLKILNIQETYIGKISQIETEFSNHAYNQYRILYVVLNSGP</sequence>
<evidence type="ECO:0000313" key="1">
    <source>
        <dbReference type="EMBL" id="CCI02835.1"/>
    </source>
</evidence>
<gene>
    <name evidence="1" type="ORF">MICAC_3820013</name>
</gene>
<organism evidence="1 2">
    <name type="scientific">Microcystis aeruginosa PCC 9443</name>
    <dbReference type="NCBI Taxonomy" id="1160281"/>
    <lineage>
        <taxon>Bacteria</taxon>
        <taxon>Bacillati</taxon>
        <taxon>Cyanobacteriota</taxon>
        <taxon>Cyanophyceae</taxon>
        <taxon>Oscillatoriophycideae</taxon>
        <taxon>Chroococcales</taxon>
        <taxon>Microcystaceae</taxon>
        <taxon>Microcystis</taxon>
    </lineage>
</organism>
<dbReference type="AlphaFoldDB" id="I4G4H4"/>
<reference evidence="1 2" key="1">
    <citation type="submission" date="2012-04" db="EMBL/GenBank/DDBJ databases">
        <authorList>
            <person name="Genoscope - CEA"/>
        </authorList>
    </citation>
    <scope>NUCLEOTIDE SEQUENCE [LARGE SCALE GENOMIC DNA]</scope>
    <source>
        <strain evidence="1 2">9443</strain>
    </source>
</reference>
<accession>I4G4H4</accession>
<comment type="caution">
    <text evidence="1">The sequence shown here is derived from an EMBL/GenBank/DDBJ whole genome shotgun (WGS) entry which is preliminary data.</text>
</comment>
<dbReference type="Proteomes" id="UP000003480">
    <property type="component" value="Unassembled WGS sequence"/>
</dbReference>
<name>I4G4H4_MICAE</name>
<dbReference type="EMBL" id="CAIJ01000315">
    <property type="protein sequence ID" value="CCI02835.1"/>
    <property type="molecule type" value="Genomic_DNA"/>
</dbReference>
<evidence type="ECO:0000313" key="2">
    <source>
        <dbReference type="Proteomes" id="UP000003480"/>
    </source>
</evidence>
<proteinExistence type="predicted"/>